<dbReference type="RefSeq" id="WP_132690401.1">
    <property type="nucleotide sequence ID" value="NZ_SKBU01000014.1"/>
</dbReference>
<evidence type="ECO:0000256" key="6">
    <source>
        <dbReference type="PIRNR" id="PIRNR003101"/>
    </source>
</evidence>
<evidence type="ECO:0000259" key="7">
    <source>
        <dbReference type="SMART" id="SM00842"/>
    </source>
</evidence>
<dbReference type="Pfam" id="PF14450">
    <property type="entry name" value="FtsA"/>
    <property type="match status" value="1"/>
</dbReference>
<keyword evidence="4 5" id="KW-0131">Cell cycle</keyword>
<dbReference type="InterPro" id="IPR050696">
    <property type="entry name" value="FtsA/MreB"/>
</dbReference>
<dbReference type="NCBIfam" id="TIGR01174">
    <property type="entry name" value="ftsA"/>
    <property type="match status" value="1"/>
</dbReference>
<reference evidence="8 9" key="1">
    <citation type="submission" date="2019-03" db="EMBL/GenBank/DDBJ databases">
        <title>Whole genome sequence of a novel Rubrobacter taiwanensis strain, isolated from Yellowstone National Park.</title>
        <authorList>
            <person name="Freed S."/>
            <person name="Ramaley R.F."/>
            <person name="Kyndt J.A."/>
        </authorList>
    </citation>
    <scope>NUCLEOTIDE SEQUENCE [LARGE SCALE GENOMIC DNA]</scope>
    <source>
        <strain evidence="8 9">Yellowstone</strain>
    </source>
</reference>
<name>A0A4R1BJ96_9ACTN</name>
<gene>
    <name evidence="5 8" type="primary">ftsA</name>
    <name evidence="8" type="ORF">E0L93_07115</name>
</gene>
<dbReference type="HAMAP" id="MF_02033">
    <property type="entry name" value="FtsA"/>
    <property type="match status" value="1"/>
</dbReference>
<dbReference type="GO" id="GO:0032153">
    <property type="term" value="C:cell division site"/>
    <property type="evidence" value="ECO:0007669"/>
    <property type="project" value="UniProtKB-UniRule"/>
</dbReference>
<evidence type="ECO:0000256" key="4">
    <source>
        <dbReference type="ARBA" id="ARBA00023306"/>
    </source>
</evidence>
<evidence type="ECO:0000256" key="5">
    <source>
        <dbReference type="HAMAP-Rule" id="MF_02033"/>
    </source>
</evidence>
<evidence type="ECO:0000313" key="8">
    <source>
        <dbReference type="EMBL" id="TCJ17297.1"/>
    </source>
</evidence>
<dbReference type="SMART" id="SM00842">
    <property type="entry name" value="FtsA"/>
    <property type="match status" value="1"/>
</dbReference>
<dbReference type="OrthoDB" id="1926201at2"/>
<evidence type="ECO:0000256" key="1">
    <source>
        <dbReference type="ARBA" id="ARBA00022475"/>
    </source>
</evidence>
<evidence type="ECO:0000313" key="9">
    <source>
        <dbReference type="Proteomes" id="UP000295244"/>
    </source>
</evidence>
<keyword evidence="2 5" id="KW-0132">Cell division</keyword>
<dbReference type="EMBL" id="SKBU01000014">
    <property type="protein sequence ID" value="TCJ17297.1"/>
    <property type="molecule type" value="Genomic_DNA"/>
</dbReference>
<comment type="caution">
    <text evidence="8">The sequence shown here is derived from an EMBL/GenBank/DDBJ whole genome shotgun (WGS) entry which is preliminary data.</text>
</comment>
<keyword evidence="1 5" id="KW-1003">Cell membrane</keyword>
<comment type="similarity">
    <text evidence="5 6">Belongs to the FtsA/MreB family.</text>
</comment>
<dbReference type="GO" id="GO:0043093">
    <property type="term" value="P:FtsZ-dependent cytokinesis"/>
    <property type="evidence" value="ECO:0007669"/>
    <property type="project" value="UniProtKB-UniRule"/>
</dbReference>
<protein>
    <recommendedName>
        <fullName evidence="5 6">Cell division protein FtsA</fullName>
    </recommendedName>
</protein>
<dbReference type="Gene3D" id="3.30.1490.110">
    <property type="match status" value="1"/>
</dbReference>
<organism evidence="8 9">
    <name type="scientific">Rubrobacter taiwanensis</name>
    <dbReference type="NCBI Taxonomy" id="185139"/>
    <lineage>
        <taxon>Bacteria</taxon>
        <taxon>Bacillati</taxon>
        <taxon>Actinomycetota</taxon>
        <taxon>Rubrobacteria</taxon>
        <taxon>Rubrobacterales</taxon>
        <taxon>Rubrobacteraceae</taxon>
        <taxon>Rubrobacter</taxon>
    </lineage>
</organism>
<sequence>MRQSQHFGIDVGTTKIVALAGRVEPRRRIAEVTDLGEASSRGLRRGIVVDRQAASESIWEAIESSGVKPGSATVGIAGGHINSFNTEVTLLNRGRNKVVTPRFLRRLENEALHAVELGPDEQVIHIVPRSYTLDGEEGIRQPLGLAARRVTLRAHVISGSVQSIQNLLWAVEDCGVRVSEVVLEPLAASESCLTEAERDMGVALLDIGGGTTDIAVFWRGALTHTAVLPLGGQSLSSDAAFGLKVPFEIAERLKIRYGTVLSTTVDTFAAVKAKDRHYNAHFLSQILEYRGREILEMARDSLDKARVRNFLTGGAVLTGGGSLLDGMTELTEDILDLRARLAAPRRVRGRIKPLQEPQYSTAVGLLYFAAKSSNLKPQHKGASATTFGSIVAAIKSWFGGGRSKMGLERRR</sequence>
<keyword evidence="3 5" id="KW-0472">Membrane</keyword>
<comment type="subunit">
    <text evidence="5">Self-interacts. Interacts with FtsZ.</text>
</comment>
<dbReference type="PIRSF" id="PIRSF003101">
    <property type="entry name" value="FtsA"/>
    <property type="match status" value="1"/>
</dbReference>
<dbReference type="PANTHER" id="PTHR32432">
    <property type="entry name" value="CELL DIVISION PROTEIN FTSA-RELATED"/>
    <property type="match status" value="1"/>
</dbReference>
<dbReference type="InterPro" id="IPR020823">
    <property type="entry name" value="Cell_div_FtsA"/>
</dbReference>
<dbReference type="Proteomes" id="UP000295244">
    <property type="component" value="Unassembled WGS sequence"/>
</dbReference>
<dbReference type="CDD" id="cd24048">
    <property type="entry name" value="ASKHA_NBD_FtsA"/>
    <property type="match status" value="1"/>
</dbReference>
<feature type="domain" description="SHS2" evidence="7">
    <location>
        <begin position="6"/>
        <end position="192"/>
    </location>
</feature>
<evidence type="ECO:0000256" key="2">
    <source>
        <dbReference type="ARBA" id="ARBA00022618"/>
    </source>
</evidence>
<dbReference type="AlphaFoldDB" id="A0A4R1BJ96"/>
<comment type="function">
    <text evidence="5 6">Cell division protein that is involved in the assembly of the Z ring. May serve as a membrane anchor for the Z ring.</text>
</comment>
<dbReference type="Gene3D" id="3.30.420.40">
    <property type="match status" value="1"/>
</dbReference>
<dbReference type="InterPro" id="IPR003494">
    <property type="entry name" value="SHS2_FtsA"/>
</dbReference>
<proteinExistence type="inferred from homology"/>
<dbReference type="PANTHER" id="PTHR32432:SF4">
    <property type="entry name" value="CELL DIVISION PROTEIN FTSA"/>
    <property type="match status" value="1"/>
</dbReference>
<comment type="subcellular location">
    <subcellularLocation>
        <location evidence="5">Cell membrane</location>
        <topology evidence="5">Peripheral membrane protein</topology>
        <orientation evidence="5">Cytoplasmic side</orientation>
    </subcellularLocation>
    <text evidence="5">Localizes to the Z ring in an FtsZ-dependent manner. Targeted to the membrane through a conserved C-terminal amphipathic helix.</text>
</comment>
<keyword evidence="9" id="KW-1185">Reference proteome</keyword>
<dbReference type="SUPFAM" id="SSF53067">
    <property type="entry name" value="Actin-like ATPase domain"/>
    <property type="match status" value="2"/>
</dbReference>
<dbReference type="GO" id="GO:0009898">
    <property type="term" value="C:cytoplasmic side of plasma membrane"/>
    <property type="evidence" value="ECO:0007669"/>
    <property type="project" value="UniProtKB-UniRule"/>
</dbReference>
<accession>A0A4R1BJ96</accession>
<dbReference type="Pfam" id="PF02491">
    <property type="entry name" value="SHS2_FTSA"/>
    <property type="match status" value="1"/>
</dbReference>
<evidence type="ECO:0000256" key="3">
    <source>
        <dbReference type="ARBA" id="ARBA00023136"/>
    </source>
</evidence>
<dbReference type="InterPro" id="IPR043129">
    <property type="entry name" value="ATPase_NBD"/>
</dbReference>